<protein>
    <recommendedName>
        <fullName evidence="3">Sce7726 family protein</fullName>
    </recommendedName>
</protein>
<dbReference type="GeneID" id="75051128"/>
<evidence type="ECO:0000313" key="2">
    <source>
        <dbReference type="Proteomes" id="UP000515789"/>
    </source>
</evidence>
<dbReference type="Proteomes" id="UP000515789">
    <property type="component" value="Chromosome"/>
</dbReference>
<accession>A0A7G5MVE8</accession>
<name>A0A7G5MVE8_9FIRM</name>
<dbReference type="EMBL" id="CP039126">
    <property type="protein sequence ID" value="QMW78591.1"/>
    <property type="molecule type" value="Genomic_DNA"/>
</dbReference>
<proteinExistence type="predicted"/>
<gene>
    <name evidence="1" type="ORF">E5259_13890</name>
</gene>
<evidence type="ECO:0000313" key="1">
    <source>
        <dbReference type="EMBL" id="QMW78591.1"/>
    </source>
</evidence>
<dbReference type="RefSeq" id="WP_018593975.1">
    <property type="nucleotide sequence ID" value="NZ_AP031416.1"/>
</dbReference>
<dbReference type="InterPro" id="IPR047729">
    <property type="entry name" value="Sce7726-like"/>
</dbReference>
<evidence type="ECO:0008006" key="3">
    <source>
        <dbReference type="Google" id="ProtNLM"/>
    </source>
</evidence>
<dbReference type="AlphaFoldDB" id="A0A7G5MVE8"/>
<dbReference type="NCBIfam" id="NF033832">
    <property type="entry name" value="sce7726_fam"/>
    <property type="match status" value="1"/>
</dbReference>
<organism evidence="1 2">
    <name type="scientific">Blautia producta</name>
    <dbReference type="NCBI Taxonomy" id="33035"/>
    <lineage>
        <taxon>Bacteria</taxon>
        <taxon>Bacillati</taxon>
        <taxon>Bacillota</taxon>
        <taxon>Clostridia</taxon>
        <taxon>Lachnospirales</taxon>
        <taxon>Lachnospiraceae</taxon>
        <taxon>Blautia</taxon>
    </lineage>
</organism>
<sequence length="202" mass="23777">MLYDRDIREPLFDFLEERYGKIRIIEEKQMGKSRADIVMVLPDAVAGIEIKSDADTYVRLKRQVRDYNRYYDTNLVVVGSTHALHIADHVPAWWGILTAEKAGSTVDFYTLREPAPNPKVDIKRKLSILWRPELAHIQELNKMPKYREKSKAFVIDKILMKVPKETLTLQISEELFQRDYTSIEETITEYKKKKKHLCSYDL</sequence>
<reference evidence="1 2" key="1">
    <citation type="submission" date="2019-04" db="EMBL/GenBank/DDBJ databases">
        <authorList>
            <person name="Schori C."/>
            <person name="Ahrens C."/>
        </authorList>
    </citation>
    <scope>NUCLEOTIDE SEQUENCE [LARGE SCALE GENOMIC DNA]</scope>
    <source>
        <strain evidence="1 2">DSM 2950</strain>
    </source>
</reference>